<evidence type="ECO:0000259" key="1">
    <source>
        <dbReference type="Pfam" id="PF13649"/>
    </source>
</evidence>
<evidence type="ECO:0000313" key="3">
    <source>
        <dbReference type="Proteomes" id="UP001219525"/>
    </source>
</evidence>
<dbReference type="GO" id="GO:0032259">
    <property type="term" value="P:methylation"/>
    <property type="evidence" value="ECO:0007669"/>
    <property type="project" value="UniProtKB-KW"/>
</dbReference>
<reference evidence="2" key="1">
    <citation type="submission" date="2023-03" db="EMBL/GenBank/DDBJ databases">
        <title>Massive genome expansion in bonnet fungi (Mycena s.s.) driven by repeated elements and novel gene families across ecological guilds.</title>
        <authorList>
            <consortium name="Lawrence Berkeley National Laboratory"/>
            <person name="Harder C.B."/>
            <person name="Miyauchi S."/>
            <person name="Viragh M."/>
            <person name="Kuo A."/>
            <person name="Thoen E."/>
            <person name="Andreopoulos B."/>
            <person name="Lu D."/>
            <person name="Skrede I."/>
            <person name="Drula E."/>
            <person name="Henrissat B."/>
            <person name="Morin E."/>
            <person name="Kohler A."/>
            <person name="Barry K."/>
            <person name="LaButti K."/>
            <person name="Morin E."/>
            <person name="Salamov A."/>
            <person name="Lipzen A."/>
            <person name="Mereny Z."/>
            <person name="Hegedus B."/>
            <person name="Baldrian P."/>
            <person name="Stursova M."/>
            <person name="Weitz H."/>
            <person name="Taylor A."/>
            <person name="Grigoriev I.V."/>
            <person name="Nagy L.G."/>
            <person name="Martin F."/>
            <person name="Kauserud H."/>
        </authorList>
    </citation>
    <scope>NUCLEOTIDE SEQUENCE</scope>
    <source>
        <strain evidence="2">9144</strain>
    </source>
</reference>
<proteinExistence type="predicted"/>
<dbReference type="SUPFAM" id="SSF53335">
    <property type="entry name" value="S-adenosyl-L-methionine-dependent methyltransferases"/>
    <property type="match status" value="1"/>
</dbReference>
<dbReference type="PANTHER" id="PTHR43591">
    <property type="entry name" value="METHYLTRANSFERASE"/>
    <property type="match status" value="1"/>
</dbReference>
<dbReference type="Pfam" id="PF13649">
    <property type="entry name" value="Methyltransf_25"/>
    <property type="match status" value="1"/>
</dbReference>
<dbReference type="CDD" id="cd02440">
    <property type="entry name" value="AdoMet_MTases"/>
    <property type="match status" value="1"/>
</dbReference>
<dbReference type="AlphaFoldDB" id="A0AAD6VTL1"/>
<dbReference type="InterPro" id="IPR029063">
    <property type="entry name" value="SAM-dependent_MTases_sf"/>
</dbReference>
<dbReference type="Gene3D" id="3.40.50.150">
    <property type="entry name" value="Vaccinia Virus protein VP39"/>
    <property type="match status" value="1"/>
</dbReference>
<name>A0AAD6VTL1_9AGAR</name>
<keyword evidence="2" id="KW-0489">Methyltransferase</keyword>
<gene>
    <name evidence="2" type="ORF">GGX14DRAFT_356254</name>
</gene>
<organism evidence="2 3">
    <name type="scientific">Mycena pura</name>
    <dbReference type="NCBI Taxonomy" id="153505"/>
    <lineage>
        <taxon>Eukaryota</taxon>
        <taxon>Fungi</taxon>
        <taxon>Dikarya</taxon>
        <taxon>Basidiomycota</taxon>
        <taxon>Agaricomycotina</taxon>
        <taxon>Agaricomycetes</taxon>
        <taxon>Agaricomycetidae</taxon>
        <taxon>Agaricales</taxon>
        <taxon>Marasmiineae</taxon>
        <taxon>Mycenaceae</taxon>
        <taxon>Mycena</taxon>
    </lineage>
</organism>
<dbReference type="Proteomes" id="UP001219525">
    <property type="component" value="Unassembled WGS sequence"/>
</dbReference>
<dbReference type="InterPro" id="IPR041698">
    <property type="entry name" value="Methyltransf_25"/>
</dbReference>
<feature type="domain" description="Methyltransferase" evidence="1">
    <location>
        <begin position="67"/>
        <end position="159"/>
    </location>
</feature>
<keyword evidence="2" id="KW-0808">Transferase</keyword>
<dbReference type="GO" id="GO:0008168">
    <property type="term" value="F:methyltransferase activity"/>
    <property type="evidence" value="ECO:0007669"/>
    <property type="project" value="UniProtKB-KW"/>
</dbReference>
<protein>
    <submittedName>
        <fullName evidence="2">S-adenosyl-L-methionine-dependent methyltransferase</fullName>
    </submittedName>
</protein>
<comment type="caution">
    <text evidence="2">The sequence shown here is derived from an EMBL/GenBank/DDBJ whole genome shotgun (WGS) entry which is preliminary data.</text>
</comment>
<sequence>MAQVQENGDALAAPIVHAPREYQAYPGAKYILPTDDAERQRQHKTLKSMFGNRILFAPVELDENDKVLDVGTGPGLWVLDLAASVDSSTQMIGVDIETRLFPASPPKNIQFRVESVTNLPAEWSNTFSLVHQRLLVVALQVPQWPTALSEIYRVLRPNGWVQIAESTPWHDDIEYPAWPCLAKLAALYRAVARSRNLYVDCAYDMPKMLEAAGFIDVRSESRMQCMGKWAGENGAAMHSNHVGVLRGIKTPVLQAGGYGLVSSEAEFDALVEGLAKEWEEAPGCDKEFIVFWARKPSS</sequence>
<keyword evidence="3" id="KW-1185">Reference proteome</keyword>
<dbReference type="PANTHER" id="PTHR43591:SF24">
    <property type="entry name" value="2-METHOXY-6-POLYPRENYL-1,4-BENZOQUINOL METHYLASE, MITOCHONDRIAL"/>
    <property type="match status" value="1"/>
</dbReference>
<accession>A0AAD6VTL1</accession>
<dbReference type="EMBL" id="JARJCW010000011">
    <property type="protein sequence ID" value="KAJ7219561.1"/>
    <property type="molecule type" value="Genomic_DNA"/>
</dbReference>
<evidence type="ECO:0000313" key="2">
    <source>
        <dbReference type="EMBL" id="KAJ7219561.1"/>
    </source>
</evidence>